<comment type="caution">
    <text evidence="1">The sequence shown here is derived from an EMBL/GenBank/DDBJ whole genome shotgun (WGS) entry which is preliminary data.</text>
</comment>
<proteinExistence type="predicted"/>
<dbReference type="EC" id="1.97.1.4" evidence="1"/>
<reference evidence="1 2" key="1">
    <citation type="submission" date="2023-07" db="EMBL/GenBank/DDBJ databases">
        <title>Sorghum-associated microbial communities from plants grown in Nebraska, USA.</title>
        <authorList>
            <person name="Schachtman D."/>
        </authorList>
    </citation>
    <scope>NUCLEOTIDE SEQUENCE [LARGE SCALE GENOMIC DNA]</scope>
    <source>
        <strain evidence="1 2">BE308</strain>
    </source>
</reference>
<dbReference type="GO" id="GO:0043365">
    <property type="term" value="F:[formate-C-acetyltransferase]-activating enzyme activity"/>
    <property type="evidence" value="ECO:0007669"/>
    <property type="project" value="UniProtKB-EC"/>
</dbReference>
<keyword evidence="1" id="KW-0560">Oxidoreductase</keyword>
<dbReference type="EMBL" id="JAVDXO010000008">
    <property type="protein sequence ID" value="MDR7307936.1"/>
    <property type="molecule type" value="Genomic_DNA"/>
</dbReference>
<keyword evidence="2" id="KW-1185">Reference proteome</keyword>
<organism evidence="1 2">
    <name type="scientific">Rhodoferax saidenbachensis</name>
    <dbReference type="NCBI Taxonomy" id="1484693"/>
    <lineage>
        <taxon>Bacteria</taxon>
        <taxon>Pseudomonadati</taxon>
        <taxon>Pseudomonadota</taxon>
        <taxon>Betaproteobacteria</taxon>
        <taxon>Burkholderiales</taxon>
        <taxon>Comamonadaceae</taxon>
        <taxon>Rhodoferax</taxon>
    </lineage>
</organism>
<evidence type="ECO:0000313" key="2">
    <source>
        <dbReference type="Proteomes" id="UP001268089"/>
    </source>
</evidence>
<evidence type="ECO:0000313" key="1">
    <source>
        <dbReference type="EMBL" id="MDR7307936.1"/>
    </source>
</evidence>
<sequence length="162" mass="18048">MDELLVRVGSWLEECDGVTISGGEPFEQAPALEMLLRGIRKLTKANILVYSGKRFSALTEESSVTAGLIDCMISEPFELDSPQTRYLMGSDNQRMTFITPLGRKVFGPLNRQAEDSDRRLDVMFDEDGVVWLAGIPGRGDMARLQVLLEEKGTYLRTTEAKA</sequence>
<name>A0ABU1ZTT3_9BURK</name>
<protein>
    <submittedName>
        <fullName evidence="1">Anaerobic ribonucleoside-triphosphate reductase activating protein</fullName>
        <ecNumber evidence="1">1.97.1.4</ecNumber>
    </submittedName>
</protein>
<gene>
    <name evidence="1" type="ORF">J2X15_003241</name>
</gene>
<dbReference type="Pfam" id="PF13353">
    <property type="entry name" value="Fer4_12"/>
    <property type="match status" value="1"/>
</dbReference>
<dbReference type="Proteomes" id="UP001268089">
    <property type="component" value="Unassembled WGS sequence"/>
</dbReference>
<accession>A0ABU1ZTT3</accession>